<accession>A0A378YG62</accession>
<sequence>MEHRELVWAALLAALMVVATPSHAGVQVGVQRCPSMEDIGGKGEEFTQPLLEAEGEWRAAPLAKGARGRVVSFVNALAIGEGDEVRLQKCVYKLDVSGELDVLYEPVSKDRAVRLPSGPTSWTQTSFAGLTVFVCEAAKPERCVFAPAARPRSD</sequence>
<evidence type="ECO:0000313" key="2">
    <source>
        <dbReference type="EMBL" id="SUA76185.1"/>
    </source>
</evidence>
<protein>
    <submittedName>
        <fullName evidence="2">Protein of uncharacterized function (DUF3757)</fullName>
    </submittedName>
</protein>
<evidence type="ECO:0000256" key="1">
    <source>
        <dbReference type="SAM" id="SignalP"/>
    </source>
</evidence>
<keyword evidence="1" id="KW-0732">Signal</keyword>
<evidence type="ECO:0000313" key="3">
    <source>
        <dbReference type="Proteomes" id="UP000254573"/>
    </source>
</evidence>
<dbReference type="RefSeq" id="WP_023595140.1">
    <property type="nucleotide sequence ID" value="NC_023018.2"/>
</dbReference>
<dbReference type="InterPro" id="IPR022231">
    <property type="entry name" value="DUF3757"/>
</dbReference>
<reference evidence="2 3" key="1">
    <citation type="submission" date="2018-06" db="EMBL/GenBank/DDBJ databases">
        <authorList>
            <consortium name="Pathogen Informatics"/>
            <person name="Doyle S."/>
        </authorList>
    </citation>
    <scope>NUCLEOTIDE SEQUENCE [LARGE SCALE GENOMIC DNA]</scope>
    <source>
        <strain evidence="2 3">NCTC13160</strain>
    </source>
</reference>
<dbReference type="AlphaFoldDB" id="A0A378YG62"/>
<dbReference type="Pfam" id="PF12582">
    <property type="entry name" value="DUF3757"/>
    <property type="match status" value="1"/>
</dbReference>
<dbReference type="GeneID" id="57199710"/>
<gene>
    <name evidence="2" type="ORF">NCTC13160_01261</name>
</gene>
<dbReference type="KEGG" id="ppnm:LV28_06375"/>
<proteinExistence type="predicted"/>
<feature type="chain" id="PRO_5016979135" evidence="1">
    <location>
        <begin position="25"/>
        <end position="154"/>
    </location>
</feature>
<dbReference type="EMBL" id="UGSG01000001">
    <property type="protein sequence ID" value="SUA76185.1"/>
    <property type="molecule type" value="Genomic_DNA"/>
</dbReference>
<organism evidence="2 3">
    <name type="scientific">Pandoraea pnomenusa</name>
    <dbReference type="NCBI Taxonomy" id="93220"/>
    <lineage>
        <taxon>Bacteria</taxon>
        <taxon>Pseudomonadati</taxon>
        <taxon>Pseudomonadota</taxon>
        <taxon>Betaproteobacteria</taxon>
        <taxon>Burkholderiales</taxon>
        <taxon>Burkholderiaceae</taxon>
        <taxon>Pandoraea</taxon>
    </lineage>
</organism>
<name>A0A378YG62_9BURK</name>
<dbReference type="KEGG" id="ppno:DA70_24325"/>
<dbReference type="Proteomes" id="UP000254573">
    <property type="component" value="Unassembled WGS sequence"/>
</dbReference>
<feature type="signal peptide" evidence="1">
    <location>
        <begin position="1"/>
        <end position="24"/>
    </location>
</feature>